<proteinExistence type="predicted"/>
<organism evidence="3 4">
    <name type="scientific">Protopolystoma xenopodis</name>
    <dbReference type="NCBI Taxonomy" id="117903"/>
    <lineage>
        <taxon>Eukaryota</taxon>
        <taxon>Metazoa</taxon>
        <taxon>Spiralia</taxon>
        <taxon>Lophotrochozoa</taxon>
        <taxon>Platyhelminthes</taxon>
        <taxon>Monogenea</taxon>
        <taxon>Polyopisthocotylea</taxon>
        <taxon>Polystomatidea</taxon>
        <taxon>Polystomatidae</taxon>
        <taxon>Protopolystoma</taxon>
    </lineage>
</organism>
<evidence type="ECO:0000259" key="2">
    <source>
        <dbReference type="Pfam" id="PF04959"/>
    </source>
</evidence>
<dbReference type="Pfam" id="PF04959">
    <property type="entry name" value="ARS2"/>
    <property type="match status" value="1"/>
</dbReference>
<sequence length="140" mass="13427">MNKHAEKIETSRKDNSIFFNAYLKDARRPCLPEAPQPGASFFPSGSGSAGSLPNRLGIPSGSGGGGGSGGGQRGYSTSGGVSGRAGAGGTSSSMGGSGGGYRTGGGGLVSGSGYRAGGAGASSLLANPYQGARGVGGFQF</sequence>
<evidence type="ECO:0000313" key="4">
    <source>
        <dbReference type="Proteomes" id="UP000784294"/>
    </source>
</evidence>
<evidence type="ECO:0000313" key="3">
    <source>
        <dbReference type="EMBL" id="VEL23828.1"/>
    </source>
</evidence>
<name>A0A448WYW4_9PLAT</name>
<accession>A0A448WYW4</accession>
<dbReference type="AlphaFoldDB" id="A0A448WYW4"/>
<reference evidence="3" key="1">
    <citation type="submission" date="2018-11" db="EMBL/GenBank/DDBJ databases">
        <authorList>
            <consortium name="Pathogen Informatics"/>
        </authorList>
    </citation>
    <scope>NUCLEOTIDE SEQUENCE</scope>
</reference>
<gene>
    <name evidence="3" type="ORF">PXEA_LOCUS17268</name>
</gene>
<feature type="compositionally biased region" description="Low complexity" evidence="1">
    <location>
        <begin position="37"/>
        <end position="51"/>
    </location>
</feature>
<comment type="caution">
    <text evidence="3">The sequence shown here is derived from an EMBL/GenBank/DDBJ whole genome shotgun (WGS) entry which is preliminary data.</text>
</comment>
<evidence type="ECO:0000256" key="1">
    <source>
        <dbReference type="SAM" id="MobiDB-lite"/>
    </source>
</evidence>
<dbReference type="OrthoDB" id="342064at2759"/>
<feature type="compositionally biased region" description="Gly residues" evidence="1">
    <location>
        <begin position="80"/>
        <end position="107"/>
    </location>
</feature>
<feature type="domain" description="SERRATE/Ars2 C-terminal" evidence="2">
    <location>
        <begin position="2"/>
        <end position="106"/>
    </location>
</feature>
<keyword evidence="4" id="KW-1185">Reference proteome</keyword>
<dbReference type="InterPro" id="IPR007042">
    <property type="entry name" value="SERRATE/Ars2_C"/>
</dbReference>
<dbReference type="EMBL" id="CAAALY010064213">
    <property type="protein sequence ID" value="VEL23828.1"/>
    <property type="molecule type" value="Genomic_DNA"/>
</dbReference>
<dbReference type="Proteomes" id="UP000784294">
    <property type="component" value="Unassembled WGS sequence"/>
</dbReference>
<feature type="region of interest" description="Disordered" evidence="1">
    <location>
        <begin position="30"/>
        <end position="107"/>
    </location>
</feature>
<protein>
    <recommendedName>
        <fullName evidence="2">SERRATE/Ars2 C-terminal domain-containing protein</fullName>
    </recommendedName>
</protein>
<feature type="compositionally biased region" description="Gly residues" evidence="1">
    <location>
        <begin position="60"/>
        <end position="73"/>
    </location>
</feature>